<feature type="domain" description="Polysaccharide chain length determinant N-terminal" evidence="17">
    <location>
        <begin position="12"/>
        <end position="105"/>
    </location>
</feature>
<keyword evidence="14" id="KW-0829">Tyrosine-protein kinase</keyword>
<dbReference type="InterPro" id="IPR005702">
    <property type="entry name" value="Wzc-like_C"/>
</dbReference>
<keyword evidence="8 16" id="KW-0812">Transmembrane</keyword>
<evidence type="ECO:0000259" key="19">
    <source>
        <dbReference type="Pfam" id="PF13807"/>
    </source>
</evidence>
<evidence type="ECO:0000256" key="15">
    <source>
        <dbReference type="ARBA" id="ARBA00051245"/>
    </source>
</evidence>
<evidence type="ECO:0000256" key="11">
    <source>
        <dbReference type="ARBA" id="ARBA00022840"/>
    </source>
</evidence>
<dbReference type="NCBIfam" id="TIGR01007">
    <property type="entry name" value="eps_fam"/>
    <property type="match status" value="1"/>
</dbReference>
<keyword evidence="21" id="KW-1185">Reference proteome</keyword>
<keyword evidence="9" id="KW-0547">Nucleotide-binding</keyword>
<evidence type="ECO:0000313" key="21">
    <source>
        <dbReference type="Proteomes" id="UP001166021"/>
    </source>
</evidence>
<evidence type="ECO:0000256" key="16">
    <source>
        <dbReference type="SAM" id="Phobius"/>
    </source>
</evidence>
<dbReference type="Pfam" id="PF13614">
    <property type="entry name" value="AAA_31"/>
    <property type="match status" value="1"/>
</dbReference>
<keyword evidence="11" id="KW-0067">ATP-binding</keyword>
<evidence type="ECO:0000256" key="10">
    <source>
        <dbReference type="ARBA" id="ARBA00022777"/>
    </source>
</evidence>
<feature type="domain" description="AAA" evidence="18">
    <location>
        <begin position="583"/>
        <end position="726"/>
    </location>
</feature>
<dbReference type="Pfam" id="PF02706">
    <property type="entry name" value="Wzz"/>
    <property type="match status" value="1"/>
</dbReference>
<gene>
    <name evidence="20" type="ORF">HPE56_19600</name>
</gene>
<dbReference type="PANTHER" id="PTHR32309">
    <property type="entry name" value="TYROSINE-PROTEIN KINASE"/>
    <property type="match status" value="1"/>
</dbReference>
<dbReference type="InterPro" id="IPR050445">
    <property type="entry name" value="Bact_polysacc_biosynth/exp"/>
</dbReference>
<dbReference type="InterPro" id="IPR003856">
    <property type="entry name" value="LPS_length_determ_N"/>
</dbReference>
<comment type="similarity">
    <text evidence="2">Belongs to the CpsD/CapB family.</text>
</comment>
<evidence type="ECO:0000256" key="6">
    <source>
        <dbReference type="ARBA" id="ARBA00022519"/>
    </source>
</evidence>
<protein>
    <recommendedName>
        <fullName evidence="4">non-specific protein-tyrosine kinase</fullName>
        <ecNumber evidence="4">2.7.10.2</ecNumber>
    </recommendedName>
</protein>
<reference evidence="20" key="1">
    <citation type="submission" date="2020-05" db="EMBL/GenBank/DDBJ databases">
        <title>The draft genome sequence of Maribacter sp. ANRC-HE7.</title>
        <authorList>
            <person name="Mu L."/>
        </authorList>
    </citation>
    <scope>NUCLEOTIDE SEQUENCE</scope>
    <source>
        <strain evidence="20">ANRC-HE7</strain>
    </source>
</reference>
<dbReference type="SUPFAM" id="SSF52540">
    <property type="entry name" value="P-loop containing nucleoside triphosphate hydrolases"/>
    <property type="match status" value="1"/>
</dbReference>
<feature type="transmembrane region" description="Helical" evidence="16">
    <location>
        <begin position="492"/>
        <end position="511"/>
    </location>
</feature>
<evidence type="ECO:0000256" key="9">
    <source>
        <dbReference type="ARBA" id="ARBA00022741"/>
    </source>
</evidence>
<evidence type="ECO:0000256" key="5">
    <source>
        <dbReference type="ARBA" id="ARBA00022475"/>
    </source>
</evidence>
<sequence length="794" mass="87948">MKTDTSKMSDKSMDLGEMLKPYLRNWKWFLLSIIIAVVLGIFNIRYAVPQYEIQTKIQILDDQSSGSELDVFRDLDVFGGGGNKIEDEIELLNSRSNLIDIVKQLGLNKKIIALGQIKSSELYNNPPFNVNFIAEDSIIHNSKSEFFITISSETTFQFSNEEDGPMEPISFGKPVTTGVGDVIITPNIPNIGAYNGRKYQVAVSPLAAVAEVYQRKIDISVIGEMSNIISITLNDPIIERGKDILNALVANYNQNAVNDKKAIADRTSNFINDRIADIYGDLSTVDQSAEDFKSGKGIADIATQTNVNLNIGAANQQELQNASVQLDIASSMKDIIDSQDGYELLPSNIGLADASIASTTARYNELALERKRLLESSNEKNPIIVNLDQQLEGLKRSMQSSLGSVTNNLGMQVNSLSSQLSKINSRIYSTPKNERALRDITRQQQTTEQLYLYLLQKREESQITFASASPKSKIIDNAYLSSQFPVSPKKPLILLAAMIFGFVLPFSVIYVKDLMDNKVENKVSLEKLTGDIPVLAELPKISKKENTLVQLGERTVLAESLRILRTNLDYIIKSKKKPGVRGNIIYVTSSASGEGKTLLASNLAMIFANTNKKVLLIGADIRNPKIYQFYSGKNVDKLGKPARNKENIGLTEFLVDTTIGGKDIISSMLAHEQTVDVIYSGKIPPNPAELLMNGRMKELLDEVVDQYDYIVVDTAPLLVVTDTLLISEYADQILYVTRAGMTELKVLDYPLKLHAEGKLKGLAFVVNGVQDSNLGYGGKYGYGYGKTTKKWWKF</sequence>
<evidence type="ECO:0000256" key="12">
    <source>
        <dbReference type="ARBA" id="ARBA00022989"/>
    </source>
</evidence>
<keyword evidence="6" id="KW-0997">Cell inner membrane</keyword>
<evidence type="ECO:0000256" key="4">
    <source>
        <dbReference type="ARBA" id="ARBA00011903"/>
    </source>
</evidence>
<keyword evidence="12 16" id="KW-1133">Transmembrane helix</keyword>
<evidence type="ECO:0000313" key="20">
    <source>
        <dbReference type="EMBL" id="MBD0780010.1"/>
    </source>
</evidence>
<dbReference type="Pfam" id="PF13807">
    <property type="entry name" value="GNVR"/>
    <property type="match status" value="1"/>
</dbReference>
<evidence type="ECO:0000256" key="14">
    <source>
        <dbReference type="ARBA" id="ARBA00023137"/>
    </source>
</evidence>
<comment type="caution">
    <text evidence="20">The sequence shown here is derived from an EMBL/GenBank/DDBJ whole genome shotgun (WGS) entry which is preliminary data.</text>
</comment>
<keyword evidence="10" id="KW-0418">Kinase</keyword>
<evidence type="ECO:0000259" key="18">
    <source>
        <dbReference type="Pfam" id="PF13614"/>
    </source>
</evidence>
<dbReference type="RefSeq" id="WP_188245441.1">
    <property type="nucleotide sequence ID" value="NZ_JABTCF010000018.1"/>
</dbReference>
<dbReference type="InterPro" id="IPR027417">
    <property type="entry name" value="P-loop_NTPase"/>
</dbReference>
<dbReference type="CDD" id="cd05387">
    <property type="entry name" value="BY-kinase"/>
    <property type="match status" value="1"/>
</dbReference>
<feature type="transmembrane region" description="Helical" evidence="16">
    <location>
        <begin position="28"/>
        <end position="48"/>
    </location>
</feature>
<accession>A0ABR7V6K7</accession>
<evidence type="ECO:0000256" key="13">
    <source>
        <dbReference type="ARBA" id="ARBA00023136"/>
    </source>
</evidence>
<dbReference type="EC" id="2.7.10.2" evidence="4"/>
<dbReference type="PANTHER" id="PTHR32309:SF13">
    <property type="entry name" value="FERRIC ENTEROBACTIN TRANSPORT PROTEIN FEPE"/>
    <property type="match status" value="1"/>
</dbReference>
<evidence type="ECO:0000256" key="1">
    <source>
        <dbReference type="ARBA" id="ARBA00004429"/>
    </source>
</evidence>
<keyword evidence="7 20" id="KW-0808">Transferase</keyword>
<comment type="catalytic activity">
    <reaction evidence="15">
        <text>L-tyrosyl-[protein] + ATP = O-phospho-L-tyrosyl-[protein] + ADP + H(+)</text>
        <dbReference type="Rhea" id="RHEA:10596"/>
        <dbReference type="Rhea" id="RHEA-COMP:10136"/>
        <dbReference type="Rhea" id="RHEA-COMP:20101"/>
        <dbReference type="ChEBI" id="CHEBI:15378"/>
        <dbReference type="ChEBI" id="CHEBI:30616"/>
        <dbReference type="ChEBI" id="CHEBI:46858"/>
        <dbReference type="ChEBI" id="CHEBI:61978"/>
        <dbReference type="ChEBI" id="CHEBI:456216"/>
        <dbReference type="EC" id="2.7.10.2"/>
    </reaction>
</comment>
<dbReference type="EMBL" id="JABTCF010000018">
    <property type="protein sequence ID" value="MBD0780010.1"/>
    <property type="molecule type" value="Genomic_DNA"/>
</dbReference>
<evidence type="ECO:0000256" key="7">
    <source>
        <dbReference type="ARBA" id="ARBA00022679"/>
    </source>
</evidence>
<dbReference type="InterPro" id="IPR032807">
    <property type="entry name" value="GNVR"/>
</dbReference>
<evidence type="ECO:0000256" key="2">
    <source>
        <dbReference type="ARBA" id="ARBA00007316"/>
    </source>
</evidence>
<keyword evidence="5" id="KW-1003">Cell membrane</keyword>
<dbReference type="Proteomes" id="UP001166021">
    <property type="component" value="Unassembled WGS sequence"/>
</dbReference>
<evidence type="ECO:0000259" key="17">
    <source>
        <dbReference type="Pfam" id="PF02706"/>
    </source>
</evidence>
<dbReference type="InterPro" id="IPR025669">
    <property type="entry name" value="AAA_dom"/>
</dbReference>
<evidence type="ECO:0000256" key="3">
    <source>
        <dbReference type="ARBA" id="ARBA00008883"/>
    </source>
</evidence>
<proteinExistence type="inferred from homology"/>
<evidence type="ECO:0000256" key="8">
    <source>
        <dbReference type="ARBA" id="ARBA00022692"/>
    </source>
</evidence>
<organism evidence="20 21">
    <name type="scientific">Maribacter aquimaris</name>
    <dbReference type="NCBI Taxonomy" id="2737171"/>
    <lineage>
        <taxon>Bacteria</taxon>
        <taxon>Pseudomonadati</taxon>
        <taxon>Bacteroidota</taxon>
        <taxon>Flavobacteriia</taxon>
        <taxon>Flavobacteriales</taxon>
        <taxon>Flavobacteriaceae</taxon>
        <taxon>Maribacter</taxon>
    </lineage>
</organism>
<dbReference type="GO" id="GO:0004715">
    <property type="term" value="F:non-membrane spanning protein tyrosine kinase activity"/>
    <property type="evidence" value="ECO:0007669"/>
    <property type="project" value="UniProtKB-EC"/>
</dbReference>
<keyword evidence="13 16" id="KW-0472">Membrane</keyword>
<feature type="domain" description="Tyrosine-protein kinase G-rich" evidence="19">
    <location>
        <begin position="439"/>
        <end position="513"/>
    </location>
</feature>
<comment type="similarity">
    <text evidence="3">Belongs to the etk/wzc family.</text>
</comment>
<comment type="subcellular location">
    <subcellularLocation>
        <location evidence="1">Cell inner membrane</location>
        <topology evidence="1">Multi-pass membrane protein</topology>
    </subcellularLocation>
</comment>
<dbReference type="Gene3D" id="3.40.50.300">
    <property type="entry name" value="P-loop containing nucleotide triphosphate hydrolases"/>
    <property type="match status" value="1"/>
</dbReference>
<name>A0ABR7V6K7_9FLAO</name>